<dbReference type="GO" id="GO:0005975">
    <property type="term" value="P:carbohydrate metabolic process"/>
    <property type="evidence" value="ECO:0007669"/>
    <property type="project" value="InterPro"/>
</dbReference>
<dbReference type="InterPro" id="IPR006626">
    <property type="entry name" value="PbH1"/>
</dbReference>
<accession>A0A1S8MAG7</accession>
<dbReference type="Pfam" id="PF00041">
    <property type="entry name" value="fn3"/>
    <property type="match status" value="1"/>
</dbReference>
<dbReference type="STRING" id="84029.CROST_32900"/>
<dbReference type="InterPro" id="IPR051801">
    <property type="entry name" value="GH28_Enzymes"/>
</dbReference>
<name>A0A1S8MAG7_9CLOT</name>
<dbReference type="PANTHER" id="PTHR31339:SF9">
    <property type="entry name" value="PLASMIN AND FIBRONECTIN-BINDING PROTEIN A"/>
    <property type="match status" value="1"/>
</dbReference>
<sequence>MLGKYKIQAILATAFLLFSTSIVNVNGNSVKADSISNVPQNVIVPTLGYTDNSVTVIWDKPTDYSKVASYDVYVNNSLVANTKKLNYTVTNLNPNSSYTFKVRAKYSDNTESQDSTVVTQKTAPASQIFDVTKYGAVGDGKTLNTDKIQAAINACTDGGTVVIPQGTFLSGAIYLKSNMSLRIDGTLLGSDNPSDYAFTSKRFPYYSTSNYMGLINAYTSNYGSISNVKIFGNGTVNGGTYASGNLTKLGQAETKLEGDKGRGDLITAKGVTGLYLGGVNIVNPAEHAIFISYSKNVTVDGISVKTYGIHNADGIDLANSDTANIFNSYFDNGDDCINLNSGYGQDAVKENMPDNNIRIFNSNTGRGHGGVVFGSYTGSWIQNVSVEDCDFNGTNIGLRFKTSKNIGGGARFVKVRDVTMENIVNDAISFDSNYGLTPVDNPAPVPGYFHDIDVSNVTCQKAGGYGIWVNALPSQYNSNINLNNITLNSCKKGASINYLQNSTFTGVNFVNSGAAPWTSSNTNNVNYVNCTPSPQAAKKGK</sequence>
<dbReference type="GO" id="GO:0004650">
    <property type="term" value="F:polygalacturonase activity"/>
    <property type="evidence" value="ECO:0007669"/>
    <property type="project" value="InterPro"/>
</dbReference>
<dbReference type="EC" id="3.2.1.82" evidence="5"/>
<dbReference type="InterPro" id="IPR013783">
    <property type="entry name" value="Ig-like_fold"/>
</dbReference>
<dbReference type="KEGG" id="crw:CROST_001190"/>
<dbReference type="InterPro" id="IPR000743">
    <property type="entry name" value="Glyco_hydro_28"/>
</dbReference>
<dbReference type="Gene3D" id="2.160.20.10">
    <property type="entry name" value="Single-stranded right-handed beta-helix, Pectin lyase-like"/>
    <property type="match status" value="1"/>
</dbReference>
<keyword evidence="2 4" id="KW-0378">Hydrolase</keyword>
<dbReference type="InterPro" id="IPR011050">
    <property type="entry name" value="Pectin_lyase_fold/virulence"/>
</dbReference>
<dbReference type="SUPFAM" id="SSF49265">
    <property type="entry name" value="Fibronectin type III"/>
    <property type="match status" value="1"/>
</dbReference>
<dbReference type="Gene3D" id="2.60.40.10">
    <property type="entry name" value="Immunoglobulins"/>
    <property type="match status" value="1"/>
</dbReference>
<dbReference type="SMART" id="SM00060">
    <property type="entry name" value="FN3"/>
    <property type="match status" value="1"/>
</dbReference>
<reference evidence="5 6" key="1">
    <citation type="submission" date="2022-04" db="EMBL/GenBank/DDBJ databases">
        <title>Genome sequence of C. roseum typestrain.</title>
        <authorList>
            <person name="Poehlein A."/>
            <person name="Schoch T."/>
            <person name="Duerre P."/>
            <person name="Daniel R."/>
        </authorList>
    </citation>
    <scope>NUCLEOTIDE SEQUENCE [LARGE SCALE GENOMIC DNA]</scope>
    <source>
        <strain evidence="5 6">DSM 7320</strain>
    </source>
</reference>
<proteinExistence type="inferred from homology"/>
<evidence type="ECO:0000256" key="3">
    <source>
        <dbReference type="ARBA" id="ARBA00023295"/>
    </source>
</evidence>
<evidence type="ECO:0000256" key="2">
    <source>
        <dbReference type="ARBA" id="ARBA00022801"/>
    </source>
</evidence>
<comment type="similarity">
    <text evidence="1 4">Belongs to the glycosyl hydrolase 28 family.</text>
</comment>
<organism evidence="5 6">
    <name type="scientific">Clostridium felsineum</name>
    <dbReference type="NCBI Taxonomy" id="36839"/>
    <lineage>
        <taxon>Bacteria</taxon>
        <taxon>Bacillati</taxon>
        <taxon>Bacillota</taxon>
        <taxon>Clostridia</taxon>
        <taxon>Eubacteriales</taxon>
        <taxon>Clostridiaceae</taxon>
        <taxon>Clostridium</taxon>
    </lineage>
</organism>
<dbReference type="SUPFAM" id="SSF51126">
    <property type="entry name" value="Pectin lyase-like"/>
    <property type="match status" value="1"/>
</dbReference>
<protein>
    <submittedName>
        <fullName evidence="5">Exo-poly-alpha-D-galacturonosidase</fullName>
        <ecNumber evidence="5">3.2.1.82</ecNumber>
    </submittedName>
</protein>
<evidence type="ECO:0000313" key="5">
    <source>
        <dbReference type="EMBL" id="URZ09448.1"/>
    </source>
</evidence>
<evidence type="ECO:0000256" key="4">
    <source>
        <dbReference type="RuleBase" id="RU361169"/>
    </source>
</evidence>
<dbReference type="RefSeq" id="WP_077833560.1">
    <property type="nucleotide sequence ID" value="NZ_CP096983.1"/>
</dbReference>
<evidence type="ECO:0000313" key="6">
    <source>
        <dbReference type="Proteomes" id="UP000190951"/>
    </source>
</evidence>
<dbReference type="GO" id="GO:0033917">
    <property type="term" value="F:exo-poly-alpha-galacturonosidase activity"/>
    <property type="evidence" value="ECO:0007669"/>
    <property type="project" value="UniProtKB-EC"/>
</dbReference>
<gene>
    <name evidence="5" type="primary">pehX_2</name>
    <name evidence="5" type="ORF">CROST_001190</name>
</gene>
<dbReference type="InterPro" id="IPR036116">
    <property type="entry name" value="FN3_sf"/>
</dbReference>
<dbReference type="SMART" id="SM00710">
    <property type="entry name" value="PbH1"/>
    <property type="match status" value="8"/>
</dbReference>
<keyword evidence="3 4" id="KW-0326">Glycosidase</keyword>
<dbReference type="EMBL" id="CP096983">
    <property type="protein sequence ID" value="URZ09448.1"/>
    <property type="molecule type" value="Genomic_DNA"/>
</dbReference>
<dbReference type="PANTHER" id="PTHR31339">
    <property type="entry name" value="PECTIN LYASE-RELATED"/>
    <property type="match status" value="1"/>
</dbReference>
<dbReference type="AlphaFoldDB" id="A0A1S8MAG7"/>
<dbReference type="CDD" id="cd00063">
    <property type="entry name" value="FN3"/>
    <property type="match status" value="1"/>
</dbReference>
<dbReference type="PROSITE" id="PS50853">
    <property type="entry name" value="FN3"/>
    <property type="match status" value="1"/>
</dbReference>
<dbReference type="InterPro" id="IPR012334">
    <property type="entry name" value="Pectin_lyas_fold"/>
</dbReference>
<evidence type="ECO:0000256" key="1">
    <source>
        <dbReference type="ARBA" id="ARBA00008834"/>
    </source>
</evidence>
<dbReference type="Pfam" id="PF00295">
    <property type="entry name" value="Glyco_hydro_28"/>
    <property type="match status" value="1"/>
</dbReference>
<dbReference type="InterPro" id="IPR003961">
    <property type="entry name" value="FN3_dom"/>
</dbReference>
<dbReference type="Proteomes" id="UP000190951">
    <property type="component" value="Chromosome"/>
</dbReference>
<keyword evidence="6" id="KW-1185">Reference proteome</keyword>